<dbReference type="AlphaFoldDB" id="I3TWG3"/>
<dbReference type="KEGG" id="tmo:TMO_c0491"/>
<dbReference type="Pfam" id="PF18417">
    <property type="entry name" value="LodA_C"/>
    <property type="match status" value="1"/>
</dbReference>
<dbReference type="Proteomes" id="UP000005258">
    <property type="component" value="Plasmid pTM3"/>
</dbReference>
<keyword evidence="3" id="KW-0614">Plasmid</keyword>
<evidence type="ECO:0000313" key="4">
    <source>
        <dbReference type="Proteomes" id="UP000005258"/>
    </source>
</evidence>
<dbReference type="PATRIC" id="fig|1110502.3.peg.5365"/>
<feature type="domain" description="L-Lysine epsilon oxidase N-terminal" evidence="1">
    <location>
        <begin position="19"/>
        <end position="238"/>
    </location>
</feature>
<dbReference type="CDD" id="cd14731">
    <property type="entry name" value="LodA_like_1"/>
    <property type="match status" value="1"/>
</dbReference>
<dbReference type="EMBL" id="CP003239">
    <property type="protein sequence ID" value="AFK57101.1"/>
    <property type="molecule type" value="Genomic_DNA"/>
</dbReference>
<reference evidence="3 4" key="1">
    <citation type="journal article" date="2012" name="J. Am. Chem. Soc.">
        <title>Bacterial biosynthesis and maturation of the didemnin anti-cancer agents.</title>
        <authorList>
            <person name="Xu Y."/>
            <person name="Kersten R.D."/>
            <person name="Nam S.J."/>
            <person name="Lu L."/>
            <person name="Al-Suwailem A.M."/>
            <person name="Zheng H."/>
            <person name="Fenical W."/>
            <person name="Dorrestein P.C."/>
            <person name="Moore B.S."/>
            <person name="Qian P.Y."/>
        </authorList>
    </citation>
    <scope>NUCLEOTIDE SEQUENCE [LARGE SCALE GENOMIC DNA]</scope>
    <source>
        <strain evidence="3 4">KA081020-065</strain>
    </source>
</reference>
<gene>
    <name evidence="3" type="ordered locus">TMO_c0491</name>
</gene>
<dbReference type="RefSeq" id="WP_014748090.1">
    <property type="nucleotide sequence ID" value="NC_017958.1"/>
</dbReference>
<keyword evidence="4" id="KW-1185">Reference proteome</keyword>
<organism evidence="3 4">
    <name type="scientific">Tistrella mobilis (strain KA081020-065)</name>
    <dbReference type="NCBI Taxonomy" id="1110502"/>
    <lineage>
        <taxon>Bacteria</taxon>
        <taxon>Pseudomonadati</taxon>
        <taxon>Pseudomonadota</taxon>
        <taxon>Alphaproteobacteria</taxon>
        <taxon>Geminicoccales</taxon>
        <taxon>Geminicoccaceae</taxon>
        <taxon>Tistrella</taxon>
    </lineage>
</organism>
<dbReference type="GO" id="GO:0004812">
    <property type="term" value="F:aminoacyl-tRNA ligase activity"/>
    <property type="evidence" value="ECO:0007669"/>
    <property type="project" value="UniProtKB-KW"/>
</dbReference>
<feature type="domain" description="L-lysine epsilon oxidase C-terminal" evidence="2">
    <location>
        <begin position="364"/>
        <end position="517"/>
    </location>
</feature>
<accession>I3TWG3</accession>
<geneLocation type="plasmid" evidence="3 4">
    <name>pTM3</name>
</geneLocation>
<sequence length="648" mass="70779">MAEIGGGAVPGEIVRAAIHPAIGVARIGDAATAYYIGPEVTTPQPEEPGFYRDEAGALKRQAARFRIYGLDAEGRVVRELTAADADITWTVHPVNRKAAWYQFQAALDIPEAATMAVPRRNPDVPFAQRGILVIDPGPRSISGADVSGGADHAFDTGKFKDTVVPLGEIRTDDAGRLLFLGGRGASASPSGAPVYRPEDPNSFNNADDWYDDTSDGPVTAAVVLDGRPLPVEPAWVVVAPPNYAPDVISWRTLHDLLTDTYIESGRLPMPDIASFARDIQPVLERLTGLQWVNKGFAGLFGAGGPMDFTDPALIDRLATPPAGGDDPWMELRRNIYNAFRAPHTIACEPSVWPWLYGDAYGSFQSDDPNNYLPMSVTRAALMEMWVEGRFTDDRPSGPPPQVIDQVPLEDQPAMLDKAALHFCIADAFHPGCEVTWPMRHGSMYQAPYRLRHRPAGQPEQDYGKELTQAVALSPGGPVYAQAPGDVTRWMALPWQGDTAFCRSGYDAAYDPYLPSFWPARVPNQVLTAEDYQTVMNEDLPHGQRVAAFQRRASWMRGFTGSVADVMDQMIARFGAQGIVEARPGVQDDPDLPPVIFVESRGAALMKAAFAAAAPAMGPDSDARRAGWESEAQMEEFRSIRVRHTDRRR</sequence>
<dbReference type="InterPro" id="IPR041168">
    <property type="entry name" value="LodA_N"/>
</dbReference>
<proteinExistence type="predicted"/>
<evidence type="ECO:0000259" key="2">
    <source>
        <dbReference type="Pfam" id="PF18417"/>
    </source>
</evidence>
<dbReference type="Pfam" id="PF17990">
    <property type="entry name" value="LodA_N"/>
    <property type="match status" value="1"/>
</dbReference>
<protein>
    <submittedName>
        <fullName evidence="3">Valyl-tRNA synthetase</fullName>
    </submittedName>
</protein>
<dbReference type="InterPro" id="IPR033798">
    <property type="entry name" value="LodA-like"/>
</dbReference>
<evidence type="ECO:0000313" key="3">
    <source>
        <dbReference type="EMBL" id="AFK57101.1"/>
    </source>
</evidence>
<dbReference type="InterPro" id="IPR041173">
    <property type="entry name" value="LodA_C"/>
</dbReference>
<dbReference type="HOGENOM" id="CLU_012035_1_0_5"/>
<name>I3TWG3_TISMK</name>
<evidence type="ECO:0000259" key="1">
    <source>
        <dbReference type="Pfam" id="PF17990"/>
    </source>
</evidence>